<organism evidence="2">
    <name type="scientific">Trypanosoma congolense (strain IL3000)</name>
    <dbReference type="NCBI Taxonomy" id="1068625"/>
    <lineage>
        <taxon>Eukaryota</taxon>
        <taxon>Discoba</taxon>
        <taxon>Euglenozoa</taxon>
        <taxon>Kinetoplastea</taxon>
        <taxon>Metakinetoplastina</taxon>
        <taxon>Trypanosomatida</taxon>
        <taxon>Trypanosomatidae</taxon>
        <taxon>Trypanosoma</taxon>
        <taxon>Nannomonas</taxon>
    </lineage>
</organism>
<feature type="transmembrane region" description="Helical" evidence="1">
    <location>
        <begin position="78"/>
        <end position="98"/>
    </location>
</feature>
<keyword evidence="1" id="KW-0472">Membrane</keyword>
<proteinExistence type="predicted"/>
<dbReference type="VEuPathDB" id="TriTrypDB:TcIL3000_8_4050"/>
<name>G0US22_TRYCI</name>
<accession>G0US22</accession>
<reference evidence="2" key="1">
    <citation type="journal article" date="2012" name="Proc. Natl. Acad. Sci. U.S.A.">
        <title>Antigenic diversity is generated by distinct evolutionary mechanisms in African trypanosome species.</title>
        <authorList>
            <person name="Jackson A.P."/>
            <person name="Berry A."/>
            <person name="Aslett M."/>
            <person name="Allison H.C."/>
            <person name="Burton P."/>
            <person name="Vavrova-Anderson J."/>
            <person name="Brown R."/>
            <person name="Browne H."/>
            <person name="Corton N."/>
            <person name="Hauser H."/>
            <person name="Gamble J."/>
            <person name="Gilderthorp R."/>
            <person name="Marcello L."/>
            <person name="McQuillan J."/>
            <person name="Otto T.D."/>
            <person name="Quail M.A."/>
            <person name="Sanders M.J."/>
            <person name="van Tonder A."/>
            <person name="Ginger M.L."/>
            <person name="Field M.C."/>
            <person name="Barry J.D."/>
            <person name="Hertz-Fowler C."/>
            <person name="Berriman M."/>
        </authorList>
    </citation>
    <scope>NUCLEOTIDE SEQUENCE</scope>
    <source>
        <strain evidence="2">IL3000</strain>
    </source>
</reference>
<protein>
    <submittedName>
        <fullName evidence="2">Uncharacterized protein</fullName>
    </submittedName>
</protein>
<gene>
    <name evidence="2" type="ORF">TCIL3000_8_4050</name>
</gene>
<dbReference type="AlphaFoldDB" id="G0US22"/>
<keyword evidence="1" id="KW-0812">Transmembrane</keyword>
<keyword evidence="1" id="KW-1133">Transmembrane helix</keyword>
<sequence>MGAAGNSIVTCMRRSLSMIITVLMATCTCAYAVCMAIIMHREKRLSVISIPHIFSIILCGASVYGYGMLHCVSQRNRYLLHIITLVLICALCCIGQSIGLTSLTIYTCDDLGLINVTNFDNLLEQEPNFPAADEDVVVNNTTSEDFSVRPVRHCMLNTAAFMCAIINALLQIFALFDVQKVLLEKEKERTYGMGLVESAGCK</sequence>
<feature type="transmembrane region" description="Helical" evidence="1">
    <location>
        <begin position="155"/>
        <end position="176"/>
    </location>
</feature>
<dbReference type="EMBL" id="HE575321">
    <property type="protein sequence ID" value="CCC92184.1"/>
    <property type="molecule type" value="Genomic_DNA"/>
</dbReference>
<feature type="transmembrane region" description="Helical" evidence="1">
    <location>
        <begin position="16"/>
        <end position="39"/>
    </location>
</feature>
<evidence type="ECO:0000256" key="1">
    <source>
        <dbReference type="SAM" id="Phobius"/>
    </source>
</evidence>
<evidence type="ECO:0000313" key="2">
    <source>
        <dbReference type="EMBL" id="CCC92184.1"/>
    </source>
</evidence>
<feature type="transmembrane region" description="Helical" evidence="1">
    <location>
        <begin position="45"/>
        <end position="66"/>
    </location>
</feature>